<protein>
    <submittedName>
        <fullName evidence="1">Uncharacterized protein</fullName>
    </submittedName>
</protein>
<dbReference type="Proteomes" id="UP000053647">
    <property type="component" value="Unassembled WGS sequence"/>
</dbReference>
<accession>A0A0C9U0K9</accession>
<keyword evidence="2" id="KW-1185">Reference proteome</keyword>
<dbReference type="AlphaFoldDB" id="A0A0C9U0K9"/>
<reference evidence="1 2" key="1">
    <citation type="submission" date="2014-06" db="EMBL/GenBank/DDBJ databases">
        <authorList>
            <consortium name="DOE Joint Genome Institute"/>
            <person name="Kuo A."/>
            <person name="Kohler A."/>
            <person name="Nagy L.G."/>
            <person name="Floudas D."/>
            <person name="Copeland A."/>
            <person name="Barry K.W."/>
            <person name="Cichocki N."/>
            <person name="Veneault-Fourrey C."/>
            <person name="LaButti K."/>
            <person name="Lindquist E.A."/>
            <person name="Lipzen A."/>
            <person name="Lundell T."/>
            <person name="Morin E."/>
            <person name="Murat C."/>
            <person name="Sun H."/>
            <person name="Tunlid A."/>
            <person name="Henrissat B."/>
            <person name="Grigoriev I.V."/>
            <person name="Hibbett D.S."/>
            <person name="Martin F."/>
            <person name="Nordberg H.P."/>
            <person name="Cantor M.N."/>
            <person name="Hua S.X."/>
        </authorList>
    </citation>
    <scope>NUCLEOTIDE SEQUENCE [LARGE SCALE GENOMIC DNA]</scope>
    <source>
        <strain evidence="1 2">ATCC 200175</strain>
    </source>
</reference>
<evidence type="ECO:0000313" key="2">
    <source>
        <dbReference type="Proteomes" id="UP000053647"/>
    </source>
</evidence>
<organism evidence="1 2">
    <name type="scientific">Paxillus involutus ATCC 200175</name>
    <dbReference type="NCBI Taxonomy" id="664439"/>
    <lineage>
        <taxon>Eukaryota</taxon>
        <taxon>Fungi</taxon>
        <taxon>Dikarya</taxon>
        <taxon>Basidiomycota</taxon>
        <taxon>Agaricomycotina</taxon>
        <taxon>Agaricomycetes</taxon>
        <taxon>Agaricomycetidae</taxon>
        <taxon>Boletales</taxon>
        <taxon>Paxilineae</taxon>
        <taxon>Paxillaceae</taxon>
        <taxon>Paxillus</taxon>
    </lineage>
</organism>
<reference evidence="2" key="2">
    <citation type="submission" date="2015-01" db="EMBL/GenBank/DDBJ databases">
        <title>Evolutionary Origins and Diversification of the Mycorrhizal Mutualists.</title>
        <authorList>
            <consortium name="DOE Joint Genome Institute"/>
            <consortium name="Mycorrhizal Genomics Consortium"/>
            <person name="Kohler A."/>
            <person name="Kuo A."/>
            <person name="Nagy L.G."/>
            <person name="Floudas D."/>
            <person name="Copeland A."/>
            <person name="Barry K.W."/>
            <person name="Cichocki N."/>
            <person name="Veneault-Fourrey C."/>
            <person name="LaButti K."/>
            <person name="Lindquist E.A."/>
            <person name="Lipzen A."/>
            <person name="Lundell T."/>
            <person name="Morin E."/>
            <person name="Murat C."/>
            <person name="Riley R."/>
            <person name="Ohm R."/>
            <person name="Sun H."/>
            <person name="Tunlid A."/>
            <person name="Henrissat B."/>
            <person name="Grigoriev I.V."/>
            <person name="Hibbett D.S."/>
            <person name="Martin F."/>
        </authorList>
    </citation>
    <scope>NUCLEOTIDE SEQUENCE [LARGE SCALE GENOMIC DNA]</scope>
    <source>
        <strain evidence="2">ATCC 200175</strain>
    </source>
</reference>
<sequence length="230" mass="26763">MDEFLLPAQNTTYLLRTWCDKLMRYHHAEPHRWREYIVTRMTLHKYLWSYTQHEFVILEVVALGDIDNPQAERSHISIGRHAERLRNPISGDQPPRGFLSRLGIRGLALDQVTVLLHPWQEQTGLRFVSWTTTADAPRLVHVAKLLFWISSSQPYYDVIFTQCLWFAKAIYMALRGIYDGNLETELNKTWMQLASLSLPLPPDSSFELIRILIRAQKTLLGWDMGVTEAA</sequence>
<proteinExistence type="predicted"/>
<dbReference type="OrthoDB" id="2710397at2759"/>
<gene>
    <name evidence="1" type="ORF">PAXINDRAFT_13844</name>
</gene>
<evidence type="ECO:0000313" key="1">
    <source>
        <dbReference type="EMBL" id="KIJ13277.1"/>
    </source>
</evidence>
<dbReference type="HOGENOM" id="CLU_1185344_0_0_1"/>
<name>A0A0C9U0K9_PAXIN</name>
<dbReference type="EMBL" id="KN819353">
    <property type="protein sequence ID" value="KIJ13277.1"/>
    <property type="molecule type" value="Genomic_DNA"/>
</dbReference>